<evidence type="ECO:0000313" key="2">
    <source>
        <dbReference type="Proteomes" id="UP001054837"/>
    </source>
</evidence>
<evidence type="ECO:0008006" key="3">
    <source>
        <dbReference type="Google" id="ProtNLM"/>
    </source>
</evidence>
<accession>A0AAV4PM17</accession>
<organism evidence="1 2">
    <name type="scientific">Caerostris darwini</name>
    <dbReference type="NCBI Taxonomy" id="1538125"/>
    <lineage>
        <taxon>Eukaryota</taxon>
        <taxon>Metazoa</taxon>
        <taxon>Ecdysozoa</taxon>
        <taxon>Arthropoda</taxon>
        <taxon>Chelicerata</taxon>
        <taxon>Arachnida</taxon>
        <taxon>Araneae</taxon>
        <taxon>Araneomorphae</taxon>
        <taxon>Entelegynae</taxon>
        <taxon>Araneoidea</taxon>
        <taxon>Araneidae</taxon>
        <taxon>Caerostris</taxon>
    </lineage>
</organism>
<reference evidence="1 2" key="1">
    <citation type="submission" date="2021-06" db="EMBL/GenBank/DDBJ databases">
        <title>Caerostris darwini draft genome.</title>
        <authorList>
            <person name="Kono N."/>
            <person name="Arakawa K."/>
        </authorList>
    </citation>
    <scope>NUCLEOTIDE SEQUENCE [LARGE SCALE GENOMIC DNA]</scope>
</reference>
<protein>
    <recommendedName>
        <fullName evidence="3">Ycf15</fullName>
    </recommendedName>
</protein>
<name>A0AAV4PM17_9ARAC</name>
<evidence type="ECO:0000313" key="1">
    <source>
        <dbReference type="EMBL" id="GIX96222.1"/>
    </source>
</evidence>
<dbReference type="AlphaFoldDB" id="A0AAV4PM17"/>
<dbReference type="Proteomes" id="UP001054837">
    <property type="component" value="Unassembled WGS sequence"/>
</dbReference>
<sequence>MGRNLHASKKEDPYFVSNCSLALVPQSLQCRSGNSFFISVIPCDFFKWESIEYYPSHNKEANFQQRLRSCFTLSLVKWSRKFSLLPKGIS</sequence>
<keyword evidence="2" id="KW-1185">Reference proteome</keyword>
<gene>
    <name evidence="1" type="ORF">CDAR_227851</name>
</gene>
<proteinExistence type="predicted"/>
<dbReference type="EMBL" id="BPLQ01002879">
    <property type="protein sequence ID" value="GIX96222.1"/>
    <property type="molecule type" value="Genomic_DNA"/>
</dbReference>
<comment type="caution">
    <text evidence="1">The sequence shown here is derived from an EMBL/GenBank/DDBJ whole genome shotgun (WGS) entry which is preliminary data.</text>
</comment>